<comment type="catalytic activity">
    <reaction evidence="7 15">
        <text>N-terminal L-lysyl-[protein] + L-leucyl-tRNA(Leu) = N-terminal L-leucyl-L-lysyl-[protein] + tRNA(Leu) + H(+)</text>
        <dbReference type="Rhea" id="RHEA:12340"/>
        <dbReference type="Rhea" id="RHEA-COMP:9613"/>
        <dbReference type="Rhea" id="RHEA-COMP:9622"/>
        <dbReference type="Rhea" id="RHEA-COMP:12670"/>
        <dbReference type="Rhea" id="RHEA-COMP:12671"/>
        <dbReference type="ChEBI" id="CHEBI:15378"/>
        <dbReference type="ChEBI" id="CHEBI:65249"/>
        <dbReference type="ChEBI" id="CHEBI:78442"/>
        <dbReference type="ChEBI" id="CHEBI:78494"/>
        <dbReference type="ChEBI" id="CHEBI:133043"/>
        <dbReference type="EC" id="2.3.2.6"/>
    </reaction>
</comment>
<evidence type="ECO:0000256" key="9">
    <source>
        <dbReference type="ARBA" id="ARBA00061535"/>
    </source>
</evidence>
<accession>W4S3B9</accession>
<comment type="similarity">
    <text evidence="9 15">Belongs to the L/F-transferase family.</text>
</comment>
<keyword evidence="2 15" id="KW-0963">Cytoplasm</keyword>
<proteinExistence type="inferred from homology"/>
<evidence type="ECO:0000256" key="10">
    <source>
        <dbReference type="ARBA" id="ARBA00066767"/>
    </source>
</evidence>
<evidence type="ECO:0000313" key="16">
    <source>
        <dbReference type="EMBL" id="GAE50892.1"/>
    </source>
</evidence>
<dbReference type="GO" id="GO:0030163">
    <property type="term" value="P:protein catabolic process"/>
    <property type="evidence" value="ECO:0007669"/>
    <property type="project" value="UniProtKB-UniRule"/>
</dbReference>
<evidence type="ECO:0000256" key="2">
    <source>
        <dbReference type="ARBA" id="ARBA00022490"/>
    </source>
</evidence>
<evidence type="ECO:0000256" key="14">
    <source>
        <dbReference type="ARBA" id="ARBA00083640"/>
    </source>
</evidence>
<gene>
    <name evidence="15 16" type="primary">aat</name>
    <name evidence="16" type="ORF">XPU_2424</name>
</gene>
<dbReference type="Gene3D" id="3.30.70.3550">
    <property type="entry name" value="Leucyl/phenylalanyl-tRNA-protein transferase, N-terminal domain"/>
    <property type="match status" value="1"/>
</dbReference>
<evidence type="ECO:0000256" key="12">
    <source>
        <dbReference type="ARBA" id="ARBA00077136"/>
    </source>
</evidence>
<dbReference type="EMBL" id="BAVB01000278">
    <property type="protein sequence ID" value="GAE50892.1"/>
    <property type="molecule type" value="Genomic_DNA"/>
</dbReference>
<dbReference type="GO" id="GO:0008914">
    <property type="term" value="F:leucyl-tRNA--protein transferase activity"/>
    <property type="evidence" value="ECO:0007669"/>
    <property type="project" value="UniProtKB-UniRule"/>
</dbReference>
<dbReference type="Gene3D" id="3.40.630.70">
    <property type="entry name" value="Leucyl/phenylalanyl-tRNA-protein transferase, C-terminal domain"/>
    <property type="match status" value="1"/>
</dbReference>
<dbReference type="InterPro" id="IPR016181">
    <property type="entry name" value="Acyl_CoA_acyltransferase"/>
</dbReference>
<comment type="catalytic activity">
    <reaction evidence="6 15">
        <text>N-terminal L-arginyl-[protein] + L-leucyl-tRNA(Leu) = N-terminal L-leucyl-L-arginyl-[protein] + tRNA(Leu) + H(+)</text>
        <dbReference type="Rhea" id="RHEA:50416"/>
        <dbReference type="Rhea" id="RHEA-COMP:9613"/>
        <dbReference type="Rhea" id="RHEA-COMP:9622"/>
        <dbReference type="Rhea" id="RHEA-COMP:12672"/>
        <dbReference type="Rhea" id="RHEA-COMP:12673"/>
        <dbReference type="ChEBI" id="CHEBI:15378"/>
        <dbReference type="ChEBI" id="CHEBI:64719"/>
        <dbReference type="ChEBI" id="CHEBI:78442"/>
        <dbReference type="ChEBI" id="CHEBI:78494"/>
        <dbReference type="ChEBI" id="CHEBI:133044"/>
        <dbReference type="EC" id="2.3.2.6"/>
    </reaction>
</comment>
<evidence type="ECO:0000256" key="13">
    <source>
        <dbReference type="ARBA" id="ARBA00077165"/>
    </source>
</evidence>
<dbReference type="FunFam" id="3.30.70.3550:FF:000001">
    <property type="entry name" value="Leucyl/phenylalanyl-tRNA--protein transferase"/>
    <property type="match status" value="1"/>
</dbReference>
<evidence type="ECO:0000256" key="11">
    <source>
        <dbReference type="ARBA" id="ARBA00074372"/>
    </source>
</evidence>
<dbReference type="PANTHER" id="PTHR30098">
    <property type="entry name" value="LEUCYL/PHENYLALANYL-TRNA--PROTEIN TRANSFERASE"/>
    <property type="match status" value="1"/>
</dbReference>
<dbReference type="HAMAP" id="MF_00688">
    <property type="entry name" value="Leu_Phe_trans"/>
    <property type="match status" value="1"/>
</dbReference>
<dbReference type="EC" id="2.3.2.6" evidence="10 15"/>
<comment type="caution">
    <text evidence="16">The sequence shown here is derived from an EMBL/GenBank/DDBJ whole genome shotgun (WGS) entry which is preliminary data.</text>
</comment>
<dbReference type="InterPro" id="IPR042221">
    <property type="entry name" value="Leu/Phe-tRNA_Trfase_N"/>
</dbReference>
<evidence type="ECO:0000256" key="1">
    <source>
        <dbReference type="ARBA" id="ARBA00004496"/>
    </source>
</evidence>
<evidence type="ECO:0000256" key="5">
    <source>
        <dbReference type="ARBA" id="ARBA00050607"/>
    </source>
</evidence>
<comment type="subcellular location">
    <subcellularLocation>
        <location evidence="1 15">Cytoplasm</location>
    </subcellularLocation>
</comment>
<name>W4S3B9_9XANT</name>
<dbReference type="PANTHER" id="PTHR30098:SF2">
    <property type="entry name" value="LEUCYL_PHENYLALANYL-TRNA--PROTEIN TRANSFERASE"/>
    <property type="match status" value="1"/>
</dbReference>
<dbReference type="GO" id="GO:0005737">
    <property type="term" value="C:cytoplasm"/>
    <property type="evidence" value="ECO:0007669"/>
    <property type="project" value="UniProtKB-SubCell"/>
</dbReference>
<protein>
    <recommendedName>
        <fullName evidence="11 15">Leucyl/phenylalanyl-tRNA--protein transferase</fullName>
        <ecNumber evidence="10 15">2.3.2.6</ecNumber>
    </recommendedName>
    <alternativeName>
        <fullName evidence="12 15">L/F-transferase</fullName>
    </alternativeName>
    <alternativeName>
        <fullName evidence="13 15">Leucyltransferase</fullName>
    </alternativeName>
    <alternativeName>
        <fullName evidence="14 15">Phenyalanyltransferase</fullName>
    </alternativeName>
</protein>
<dbReference type="InterPro" id="IPR042203">
    <property type="entry name" value="Leu/Phe-tRNA_Trfase_C"/>
</dbReference>
<evidence type="ECO:0000313" key="17">
    <source>
        <dbReference type="Proteomes" id="UP000019143"/>
    </source>
</evidence>
<comment type="function">
    <text evidence="8 15">Functions in the N-end rule pathway of protein degradation where it conjugates Leu, Phe and, less efficiently, Met from aminoacyl-tRNAs to the N-termini of proteins containing an N-terminal arginine or lysine.</text>
</comment>
<evidence type="ECO:0000256" key="8">
    <source>
        <dbReference type="ARBA" id="ARBA00054043"/>
    </source>
</evidence>
<evidence type="ECO:0000256" key="4">
    <source>
        <dbReference type="ARBA" id="ARBA00023315"/>
    </source>
</evidence>
<dbReference type="Pfam" id="PF03588">
    <property type="entry name" value="Leu_Phe_trans"/>
    <property type="match status" value="1"/>
</dbReference>
<organism evidence="16 17">
    <name type="scientific">Xanthomonas arboricola pv. pruni str. MAFF 311562</name>
    <dbReference type="NCBI Taxonomy" id="1414836"/>
    <lineage>
        <taxon>Bacteria</taxon>
        <taxon>Pseudomonadati</taxon>
        <taxon>Pseudomonadota</taxon>
        <taxon>Gammaproteobacteria</taxon>
        <taxon>Lysobacterales</taxon>
        <taxon>Lysobacteraceae</taxon>
        <taxon>Xanthomonas</taxon>
    </lineage>
</organism>
<dbReference type="AlphaFoldDB" id="W4S3B9"/>
<comment type="catalytic activity">
    <reaction evidence="5 15">
        <text>L-phenylalanyl-tRNA(Phe) + an N-terminal L-alpha-aminoacyl-[protein] = an N-terminal L-phenylalanyl-L-alpha-aminoacyl-[protein] + tRNA(Phe)</text>
        <dbReference type="Rhea" id="RHEA:43632"/>
        <dbReference type="Rhea" id="RHEA-COMP:9668"/>
        <dbReference type="Rhea" id="RHEA-COMP:9699"/>
        <dbReference type="Rhea" id="RHEA-COMP:10636"/>
        <dbReference type="Rhea" id="RHEA-COMP:10637"/>
        <dbReference type="ChEBI" id="CHEBI:78442"/>
        <dbReference type="ChEBI" id="CHEBI:78531"/>
        <dbReference type="ChEBI" id="CHEBI:78597"/>
        <dbReference type="ChEBI" id="CHEBI:83561"/>
        <dbReference type="EC" id="2.3.2.6"/>
    </reaction>
</comment>
<evidence type="ECO:0000256" key="15">
    <source>
        <dbReference type="HAMAP-Rule" id="MF_00688"/>
    </source>
</evidence>
<reference evidence="16 17" key="1">
    <citation type="submission" date="2014-01" db="EMBL/GenBank/DDBJ databases">
        <title>Genome sequence and analysis of Xanthomonas arboricola pv. pruni.</title>
        <authorList>
            <person name="Fujikawa T."/>
            <person name="Nakazono-Nagaoka E."/>
        </authorList>
    </citation>
    <scope>NUCLEOTIDE SEQUENCE [LARGE SCALE GENOMIC DNA]</scope>
    <source>
        <strain evidence="17">MAFF 311562</strain>
    </source>
</reference>
<keyword evidence="3 15" id="KW-0808">Transferase</keyword>
<dbReference type="SUPFAM" id="SSF55729">
    <property type="entry name" value="Acyl-CoA N-acyltransferases (Nat)"/>
    <property type="match status" value="1"/>
</dbReference>
<evidence type="ECO:0000256" key="7">
    <source>
        <dbReference type="ARBA" id="ARBA00051538"/>
    </source>
</evidence>
<evidence type="ECO:0000256" key="3">
    <source>
        <dbReference type="ARBA" id="ARBA00022679"/>
    </source>
</evidence>
<sequence>MYDTLYTARMSRALPYLLAADPAAPFPPAESALREPDGLLAIGGDLSPQRLLNAYASGVFPWFSEGQPILWWSPDPRTVFRTDGVRLSSRFRRQLRSSHWIVRADTAFAQVIDACASIPRAGQDGTWITTPMQQAYLELHRLGHAHSLEVFDGTRLVGGIYGVVVGRMFFGESMFSADSGGSKVALAALAAHLHSWGWPLLDAQVENQHLMRLGAQRLPRAEFLQQVLLQVGQVAPPGSWSERYGERPASALAEVRLT</sequence>
<dbReference type="NCBIfam" id="TIGR00667">
    <property type="entry name" value="aat"/>
    <property type="match status" value="1"/>
</dbReference>
<dbReference type="Proteomes" id="UP000019143">
    <property type="component" value="Unassembled WGS sequence"/>
</dbReference>
<keyword evidence="4 15" id="KW-0012">Acyltransferase</keyword>
<evidence type="ECO:0000256" key="6">
    <source>
        <dbReference type="ARBA" id="ARBA00050652"/>
    </source>
</evidence>
<dbReference type="InterPro" id="IPR004616">
    <property type="entry name" value="Leu/Phe-tRNA_Trfase"/>
</dbReference>